<dbReference type="InterPro" id="IPR039426">
    <property type="entry name" value="TonB-dep_rcpt-like"/>
</dbReference>
<keyword evidence="14" id="KW-1185">Reference proteome</keyword>
<feature type="chain" id="PRO_5016432825" description="SusC/RagA family TonB-linked outer membrane protein" evidence="10">
    <location>
        <begin position="29"/>
        <end position="1194"/>
    </location>
</feature>
<evidence type="ECO:0000256" key="3">
    <source>
        <dbReference type="ARBA" id="ARBA00022452"/>
    </source>
</evidence>
<dbReference type="AlphaFoldDB" id="A0A317ETY3"/>
<comment type="similarity">
    <text evidence="8 9">Belongs to the TonB-dependent receptor family.</text>
</comment>
<evidence type="ECO:0000259" key="12">
    <source>
        <dbReference type="Pfam" id="PF07715"/>
    </source>
</evidence>
<evidence type="ECO:0000256" key="8">
    <source>
        <dbReference type="PROSITE-ProRule" id="PRU01360"/>
    </source>
</evidence>
<evidence type="ECO:0000256" key="9">
    <source>
        <dbReference type="RuleBase" id="RU003357"/>
    </source>
</evidence>
<dbReference type="Gene3D" id="3.55.50.30">
    <property type="match status" value="1"/>
</dbReference>
<dbReference type="Pfam" id="PF07715">
    <property type="entry name" value="Plug"/>
    <property type="match status" value="1"/>
</dbReference>
<dbReference type="InterPro" id="IPR012910">
    <property type="entry name" value="Plug_dom"/>
</dbReference>
<dbReference type="InterPro" id="IPR037066">
    <property type="entry name" value="Plug_dom_sf"/>
</dbReference>
<evidence type="ECO:0000256" key="6">
    <source>
        <dbReference type="ARBA" id="ARBA00023136"/>
    </source>
</evidence>
<feature type="domain" description="TonB-dependent receptor plug" evidence="12">
    <location>
        <begin position="218"/>
        <end position="337"/>
    </location>
</feature>
<dbReference type="EMBL" id="QGNZ01000001">
    <property type="protein sequence ID" value="PWS28618.1"/>
    <property type="molecule type" value="Genomic_DNA"/>
</dbReference>
<dbReference type="Gene3D" id="2.170.130.10">
    <property type="entry name" value="TonB-dependent receptor, plug domain"/>
    <property type="match status" value="1"/>
</dbReference>
<feature type="signal peptide" evidence="10">
    <location>
        <begin position="1"/>
        <end position="28"/>
    </location>
</feature>
<comment type="subcellular location">
    <subcellularLocation>
        <location evidence="1 8">Cell outer membrane</location>
        <topology evidence="1 8">Multi-pass membrane protein</topology>
    </subcellularLocation>
</comment>
<dbReference type="NCBIfam" id="TIGR04056">
    <property type="entry name" value="OMP_RagA_SusC"/>
    <property type="match status" value="1"/>
</dbReference>
<evidence type="ECO:0008006" key="15">
    <source>
        <dbReference type="Google" id="ProtNLM"/>
    </source>
</evidence>
<dbReference type="InterPro" id="IPR023996">
    <property type="entry name" value="TonB-dep_OMP_SusC/RagA"/>
</dbReference>
<dbReference type="Proteomes" id="UP000245379">
    <property type="component" value="Unassembled WGS sequence"/>
</dbReference>
<dbReference type="GO" id="GO:0009279">
    <property type="term" value="C:cell outer membrane"/>
    <property type="evidence" value="ECO:0007669"/>
    <property type="project" value="UniProtKB-SubCell"/>
</dbReference>
<evidence type="ECO:0000256" key="10">
    <source>
        <dbReference type="SAM" id="SignalP"/>
    </source>
</evidence>
<name>A0A317ETY3_9SPHI</name>
<comment type="caution">
    <text evidence="13">The sequence shown here is derived from an EMBL/GenBank/DDBJ whole genome shotgun (WGS) entry which is preliminary data.</text>
</comment>
<dbReference type="Pfam" id="PF13715">
    <property type="entry name" value="CarbopepD_reg_2"/>
    <property type="match status" value="1"/>
</dbReference>
<keyword evidence="4 8" id="KW-0812">Transmembrane</keyword>
<reference evidence="13 14" key="1">
    <citation type="submission" date="2018-05" db="EMBL/GenBank/DDBJ databases">
        <title>Pedobacter paludis sp. nov., isolated from wetland soil.</title>
        <authorList>
            <person name="Zhang Y."/>
            <person name="Wang G."/>
        </authorList>
    </citation>
    <scope>NUCLEOTIDE SEQUENCE [LARGE SCALE GENOMIC DNA]</scope>
    <source>
        <strain evidence="13 14">KCTC22721</strain>
    </source>
</reference>
<feature type="domain" description="TonB-dependent receptor-like beta-barrel" evidence="11">
    <location>
        <begin position="519"/>
        <end position="1058"/>
    </location>
</feature>
<dbReference type="InterPro" id="IPR000531">
    <property type="entry name" value="Beta-barrel_TonB"/>
</dbReference>
<dbReference type="Gene3D" id="2.60.40.1120">
    <property type="entry name" value="Carboxypeptidase-like, regulatory domain"/>
    <property type="match status" value="1"/>
</dbReference>
<keyword evidence="2 8" id="KW-0813">Transport</keyword>
<dbReference type="SUPFAM" id="SSF49464">
    <property type="entry name" value="Carboxypeptidase regulatory domain-like"/>
    <property type="match status" value="1"/>
</dbReference>
<keyword evidence="6 8" id="KW-0472">Membrane</keyword>
<keyword evidence="5 9" id="KW-0798">TonB box</keyword>
<dbReference type="NCBIfam" id="TIGR04057">
    <property type="entry name" value="SusC_RagA_signa"/>
    <property type="match status" value="1"/>
</dbReference>
<dbReference type="InterPro" id="IPR008969">
    <property type="entry name" value="CarboxyPept-like_regulatory"/>
</dbReference>
<protein>
    <recommendedName>
        <fullName evidence="15">SusC/RagA family TonB-linked outer membrane protein</fullName>
    </recommendedName>
</protein>
<dbReference type="SUPFAM" id="SSF56935">
    <property type="entry name" value="Porins"/>
    <property type="match status" value="1"/>
</dbReference>
<evidence type="ECO:0000256" key="7">
    <source>
        <dbReference type="ARBA" id="ARBA00023237"/>
    </source>
</evidence>
<organism evidence="13 14">
    <name type="scientific">Pedobacter yonginense</name>
    <dbReference type="NCBI Taxonomy" id="651869"/>
    <lineage>
        <taxon>Bacteria</taxon>
        <taxon>Pseudomonadati</taxon>
        <taxon>Bacteroidota</taxon>
        <taxon>Sphingobacteriia</taxon>
        <taxon>Sphingobacteriales</taxon>
        <taxon>Sphingobacteriaceae</taxon>
        <taxon>Pedobacter</taxon>
    </lineage>
</organism>
<evidence type="ECO:0000313" key="14">
    <source>
        <dbReference type="Proteomes" id="UP000245379"/>
    </source>
</evidence>
<evidence type="ECO:0000313" key="13">
    <source>
        <dbReference type="EMBL" id="PWS28618.1"/>
    </source>
</evidence>
<sequence>MMNMYRNFTRIMKLTTFILIVSMMQVSAAGFAQRLNLKKNSISLEKVFLEIRKQTGYDVFFENTKLKTSTLINADFDNATLETVMNKIIGTNPLAYTISDKTIVLRDKETGFLEKITNYFNRADVRGRVVDSTGMPLPGANIRLKNGKASVYSNSNGEFTMTGVDPGSIIVITYIGYLTREVTVTAENANNLRVVMAFDTNKLAEVAIVSNGYQTISKERSAGSFTSVDMNVVSNRSTSMNVLQSLDGLVPGLVVNNAPNRSQLLIRGISTTGGTTGTGTTAQPLYVVDGLAVPIITANDNIPDIVLSINPQDVESITVLKDATAASIWGARAANGVIVITTKKGKFGSKLRINYNGFVNFQGKPDLDYANLLNSRQFVETAKEIFTPAYFAQYPYATVNTVIGGGIYPLEYLYYNNGFAPSQTQLDALANTDNRQQIKDLLYRDAMLSNHSISLTGGSDKYAFYGSATYTNTVSSVPGEKNNTYKINVNQDFKINKALSLHLLTDFTNLRSSSKRNPQSGSSDIDYFFTPYQLFQDASGNNLSIPFMTGYSNDVLTNAQARSRINLDYNPLNEFEYGNTLRDGLLARINGGFKLNIIKGLRAEGTYGYIKGKNKVRDYESPQSYTVRKEVATFTVAADPTVVPKYYLPNTTSPLSGGRLTNLNGEQTKWDIRHQLIYDLNMGKHALTVLAGQEAQEQFSSSTTTRVRGFDDILLTSQTVDFVTIGALLPNTVLPNFSSVGSTMANDSFSTNETTSRYTSYYANLGYTYNSKYTFNASWRNDQSNLFGKDKAAQNKPIYAFGGKWTISNEEFMKPVAWIQSLALRATYGITGNSPEVGIAASQDIIRGSSSPFFQGNTGTSIVTPGNPDLSWERTATTNLGLDFSILRNRLSASIDVYDKKSTNLLGIIFPNSFTGFPLGITGNQGTITNKGIEVNLSSENIRSQNFNWQTRWTFAYNKSTMVEISNFTQATTGAAQVNASIKLGYPAYALFAYQYGGLDNTGAPQVILADGSVSKNPTITKADDLLYMGTQQPVYNGGLTNNFQYKNFTLSANMVYNLGHVMRRPRNLSYGGQFRRNVSVDFLSRWKVPGDEAFTDIPAFRTTSTPAVETNYFTLGDVNVISASFVKLRDITLFYDLPKFLASKIKAQGVTFRAQVSNVMLWTKNKYGVDPEFLGAVAPYNQNTFTIGANISL</sequence>
<dbReference type="OrthoDB" id="9768177at2"/>
<keyword evidence="3 8" id="KW-1134">Transmembrane beta strand</keyword>
<keyword evidence="7 8" id="KW-0998">Cell outer membrane</keyword>
<proteinExistence type="inferred from homology"/>
<gene>
    <name evidence="13" type="ORF">DHW03_01845</name>
</gene>
<dbReference type="InterPro" id="IPR023997">
    <property type="entry name" value="TonB-dep_OMP_SusC/RagA_CS"/>
</dbReference>
<dbReference type="Gene3D" id="2.40.170.20">
    <property type="entry name" value="TonB-dependent receptor, beta-barrel domain"/>
    <property type="match status" value="1"/>
</dbReference>
<evidence type="ECO:0000259" key="11">
    <source>
        <dbReference type="Pfam" id="PF00593"/>
    </source>
</evidence>
<dbReference type="InterPro" id="IPR036942">
    <property type="entry name" value="Beta-barrel_TonB_sf"/>
</dbReference>
<dbReference type="Pfam" id="PF00593">
    <property type="entry name" value="TonB_dep_Rec_b-barrel"/>
    <property type="match status" value="1"/>
</dbReference>
<accession>A0A317ETY3</accession>
<evidence type="ECO:0000256" key="5">
    <source>
        <dbReference type="ARBA" id="ARBA00023077"/>
    </source>
</evidence>
<keyword evidence="10" id="KW-0732">Signal</keyword>
<evidence type="ECO:0000256" key="4">
    <source>
        <dbReference type="ARBA" id="ARBA00022692"/>
    </source>
</evidence>
<evidence type="ECO:0000256" key="2">
    <source>
        <dbReference type="ARBA" id="ARBA00022448"/>
    </source>
</evidence>
<evidence type="ECO:0000256" key="1">
    <source>
        <dbReference type="ARBA" id="ARBA00004571"/>
    </source>
</evidence>
<dbReference type="PROSITE" id="PS52016">
    <property type="entry name" value="TONB_DEPENDENT_REC_3"/>
    <property type="match status" value="1"/>
</dbReference>